<dbReference type="NCBIfam" id="TIGR02937">
    <property type="entry name" value="sigma70-ECF"/>
    <property type="match status" value="1"/>
</dbReference>
<feature type="compositionally biased region" description="Low complexity" evidence="6">
    <location>
        <begin position="17"/>
        <end position="26"/>
    </location>
</feature>
<dbReference type="GO" id="GO:0003677">
    <property type="term" value="F:DNA binding"/>
    <property type="evidence" value="ECO:0007669"/>
    <property type="project" value="UniProtKB-KW"/>
</dbReference>
<keyword evidence="5" id="KW-0804">Transcription</keyword>
<organism evidence="8 9">
    <name type="scientific">Pedococcus cremeus</name>
    <dbReference type="NCBI Taxonomy" id="587636"/>
    <lineage>
        <taxon>Bacteria</taxon>
        <taxon>Bacillati</taxon>
        <taxon>Actinomycetota</taxon>
        <taxon>Actinomycetes</taxon>
        <taxon>Micrococcales</taxon>
        <taxon>Intrasporangiaceae</taxon>
        <taxon>Pedococcus</taxon>
    </lineage>
</organism>
<dbReference type="Gene3D" id="1.10.1740.10">
    <property type="match status" value="1"/>
</dbReference>
<keyword evidence="4" id="KW-0238">DNA-binding</keyword>
<dbReference type="STRING" id="587636.SAMN05216199_0613"/>
<dbReference type="InterPro" id="IPR007627">
    <property type="entry name" value="RNA_pol_sigma70_r2"/>
</dbReference>
<keyword evidence="9" id="KW-1185">Reference proteome</keyword>
<feature type="domain" description="RNA polymerase sigma-70 region 2" evidence="7">
    <location>
        <begin position="48"/>
        <end position="115"/>
    </location>
</feature>
<evidence type="ECO:0000256" key="6">
    <source>
        <dbReference type="SAM" id="MobiDB-lite"/>
    </source>
</evidence>
<comment type="similarity">
    <text evidence="1">Belongs to the sigma-70 factor family. ECF subfamily.</text>
</comment>
<dbReference type="InterPro" id="IPR014284">
    <property type="entry name" value="RNA_pol_sigma-70_dom"/>
</dbReference>
<dbReference type="SUPFAM" id="SSF88946">
    <property type="entry name" value="Sigma2 domain of RNA polymerase sigma factors"/>
    <property type="match status" value="1"/>
</dbReference>
<reference evidence="9" key="1">
    <citation type="submission" date="2016-10" db="EMBL/GenBank/DDBJ databases">
        <authorList>
            <person name="Varghese N."/>
            <person name="Submissions S."/>
        </authorList>
    </citation>
    <scope>NUCLEOTIDE SEQUENCE [LARGE SCALE GENOMIC DNA]</scope>
    <source>
        <strain evidence="9">CGMCC 1.6963</strain>
    </source>
</reference>
<evidence type="ECO:0000256" key="5">
    <source>
        <dbReference type="ARBA" id="ARBA00023163"/>
    </source>
</evidence>
<evidence type="ECO:0000313" key="9">
    <source>
        <dbReference type="Proteomes" id="UP000199019"/>
    </source>
</evidence>
<dbReference type="Gene3D" id="1.10.10.10">
    <property type="entry name" value="Winged helix-like DNA-binding domain superfamily/Winged helix DNA-binding domain"/>
    <property type="match status" value="1"/>
</dbReference>
<dbReference type="EMBL" id="FOHB01000018">
    <property type="protein sequence ID" value="SES50106.1"/>
    <property type="molecule type" value="Genomic_DNA"/>
</dbReference>
<evidence type="ECO:0000259" key="7">
    <source>
        <dbReference type="Pfam" id="PF04542"/>
    </source>
</evidence>
<dbReference type="Pfam" id="PF04542">
    <property type="entry name" value="Sigma70_r2"/>
    <property type="match status" value="1"/>
</dbReference>
<proteinExistence type="inferred from homology"/>
<accession>A0A1H9XVF2</accession>
<sequence>MRQQRATDRGGAGAGSTSGQASTGQADSEVAQLVRDAAAGDPAAWDVLVGRYVALLWHIAFRHGLSEWDAADVVQTTWLRLFENIDDVREPSRVGSWLSTTAQRESLRHVAHRQRFVPSDDESTFDDHDRLQAPPDEALITREQAECAQAAVATLPDAWRSMLELMTQDPQPSYEQISAELGVPIGSIGPTRGRCVRRLRAMVAI</sequence>
<feature type="region of interest" description="Disordered" evidence="6">
    <location>
        <begin position="1"/>
        <end position="28"/>
    </location>
</feature>
<dbReference type="RefSeq" id="WP_091763416.1">
    <property type="nucleotide sequence ID" value="NZ_FOHB01000018.1"/>
</dbReference>
<protein>
    <submittedName>
        <fullName evidence="8">RNA polymerase sigma factor, sigma-70 family</fullName>
    </submittedName>
</protein>
<keyword evidence="3" id="KW-0731">Sigma factor</keyword>
<evidence type="ECO:0000256" key="3">
    <source>
        <dbReference type="ARBA" id="ARBA00023082"/>
    </source>
</evidence>
<dbReference type="Proteomes" id="UP000199019">
    <property type="component" value="Unassembled WGS sequence"/>
</dbReference>
<dbReference type="InterPro" id="IPR039425">
    <property type="entry name" value="RNA_pol_sigma-70-like"/>
</dbReference>
<dbReference type="GO" id="GO:0016987">
    <property type="term" value="F:sigma factor activity"/>
    <property type="evidence" value="ECO:0007669"/>
    <property type="project" value="UniProtKB-KW"/>
</dbReference>
<gene>
    <name evidence="8" type="ORF">SAMN05216199_0613</name>
</gene>
<dbReference type="SUPFAM" id="SSF88659">
    <property type="entry name" value="Sigma3 and sigma4 domains of RNA polymerase sigma factors"/>
    <property type="match status" value="1"/>
</dbReference>
<dbReference type="GO" id="GO:0006352">
    <property type="term" value="P:DNA-templated transcription initiation"/>
    <property type="evidence" value="ECO:0007669"/>
    <property type="project" value="InterPro"/>
</dbReference>
<evidence type="ECO:0000313" key="8">
    <source>
        <dbReference type="EMBL" id="SES50106.1"/>
    </source>
</evidence>
<dbReference type="InterPro" id="IPR013325">
    <property type="entry name" value="RNA_pol_sigma_r2"/>
</dbReference>
<evidence type="ECO:0000256" key="4">
    <source>
        <dbReference type="ARBA" id="ARBA00023125"/>
    </source>
</evidence>
<keyword evidence="2" id="KW-0805">Transcription regulation</keyword>
<dbReference type="AlphaFoldDB" id="A0A1H9XVF2"/>
<dbReference type="InterPro" id="IPR036388">
    <property type="entry name" value="WH-like_DNA-bd_sf"/>
</dbReference>
<dbReference type="InterPro" id="IPR013324">
    <property type="entry name" value="RNA_pol_sigma_r3/r4-like"/>
</dbReference>
<dbReference type="OrthoDB" id="265863at2"/>
<dbReference type="PANTHER" id="PTHR43133">
    <property type="entry name" value="RNA POLYMERASE ECF-TYPE SIGMA FACTO"/>
    <property type="match status" value="1"/>
</dbReference>
<evidence type="ECO:0000256" key="2">
    <source>
        <dbReference type="ARBA" id="ARBA00023015"/>
    </source>
</evidence>
<name>A0A1H9XVF2_9MICO</name>
<dbReference type="PANTHER" id="PTHR43133:SF8">
    <property type="entry name" value="RNA POLYMERASE SIGMA FACTOR HI_1459-RELATED"/>
    <property type="match status" value="1"/>
</dbReference>
<evidence type="ECO:0000256" key="1">
    <source>
        <dbReference type="ARBA" id="ARBA00010641"/>
    </source>
</evidence>